<dbReference type="GO" id="GO:0005737">
    <property type="term" value="C:cytoplasm"/>
    <property type="evidence" value="ECO:0007669"/>
    <property type="project" value="TreeGrafter"/>
</dbReference>
<evidence type="ECO:0000313" key="2">
    <source>
        <dbReference type="EMBL" id="PXF45878.1"/>
    </source>
</evidence>
<dbReference type="Pfam" id="PF13679">
    <property type="entry name" value="Methyltransf_32"/>
    <property type="match status" value="1"/>
</dbReference>
<evidence type="ECO:0000313" key="3">
    <source>
        <dbReference type="Proteomes" id="UP000247409"/>
    </source>
</evidence>
<dbReference type="InterPro" id="IPR025714">
    <property type="entry name" value="Methyltranfer_dom"/>
</dbReference>
<organism evidence="2 3">
    <name type="scientific">Gracilariopsis chorda</name>
    <dbReference type="NCBI Taxonomy" id="448386"/>
    <lineage>
        <taxon>Eukaryota</taxon>
        <taxon>Rhodophyta</taxon>
        <taxon>Florideophyceae</taxon>
        <taxon>Rhodymeniophycidae</taxon>
        <taxon>Gracilariales</taxon>
        <taxon>Gracilariaceae</taxon>
        <taxon>Gracilariopsis</taxon>
    </lineage>
</organism>
<comment type="caution">
    <text evidence="2">The sequence shown here is derived from an EMBL/GenBank/DDBJ whole genome shotgun (WGS) entry which is preliminary data.</text>
</comment>
<evidence type="ECO:0000259" key="1">
    <source>
        <dbReference type="Pfam" id="PF13679"/>
    </source>
</evidence>
<name>A0A2V3IUR4_9FLOR</name>
<dbReference type="SUPFAM" id="SSF53335">
    <property type="entry name" value="S-adenosyl-L-methionine-dependent methyltransferases"/>
    <property type="match status" value="1"/>
</dbReference>
<sequence>MVRSVFHSHSSPYSFILPTPPPSKGLEIIAPHVESLCSLLRNRVYVPKAPSIFDHKVEEYLKNLSDPVLHHIETHGATETLLGGDAPPYLRCLASLAFNLSQFFPGACQDFAVDEYQQSVALHPQKGLPRTRIRSAKRHQIAVVTKCTQTIISQMRSDSIERIVDMGAGHSHLSANFGEKLGLPILAIDRDSDLLRTSKKLYSDIPNLSWHQACIGTPREDVQIGTNDMLVGLHACGSLGDQLIEKAVQSGVSAVFLVSCCLQKLRPALPFRYPLSDVVVQDKQLLKLLKTERRLLGVTNRSRNASQTSTQGRVTRYALRKLLGDHGLHFKHGDEVHGLSRHAFKHGLKYVSEKIAEIHQINLRLSEEEAGERMEAAAVDYRAVRALSVPRAVAGEILEMAIVLDRAARLEEQFHTVRTMRVWPESVSVRNQAIAAWN</sequence>
<dbReference type="STRING" id="448386.A0A2V3IUR4"/>
<dbReference type="AlphaFoldDB" id="A0A2V3IUR4"/>
<dbReference type="OrthoDB" id="5875367at2759"/>
<dbReference type="Proteomes" id="UP000247409">
    <property type="component" value="Unassembled WGS sequence"/>
</dbReference>
<dbReference type="PANTHER" id="PTHR13369">
    <property type="match status" value="1"/>
</dbReference>
<accession>A0A2V3IUR4</accession>
<keyword evidence="3" id="KW-1185">Reference proteome</keyword>
<dbReference type="InterPro" id="IPR029063">
    <property type="entry name" value="SAM-dependent_MTases_sf"/>
</dbReference>
<dbReference type="EMBL" id="NBIV01000050">
    <property type="protein sequence ID" value="PXF45878.1"/>
    <property type="molecule type" value="Genomic_DNA"/>
</dbReference>
<protein>
    <recommendedName>
        <fullName evidence="1">Methyltransferase domain-containing protein</fullName>
    </recommendedName>
</protein>
<dbReference type="PANTHER" id="PTHR13369:SF0">
    <property type="entry name" value="GLUTATHIONE S-TRANSFERASE C-TERMINAL DOMAIN-CONTAINING PROTEIN"/>
    <property type="match status" value="1"/>
</dbReference>
<proteinExistence type="predicted"/>
<gene>
    <name evidence="2" type="ORF">BWQ96_04313</name>
</gene>
<reference evidence="2 3" key="1">
    <citation type="journal article" date="2018" name="Mol. Biol. Evol.">
        <title>Analysis of the draft genome of the red seaweed Gracilariopsis chorda provides insights into genome size evolution in Rhodophyta.</title>
        <authorList>
            <person name="Lee J."/>
            <person name="Yang E.C."/>
            <person name="Graf L."/>
            <person name="Yang J.H."/>
            <person name="Qiu H."/>
            <person name="Zel Zion U."/>
            <person name="Chan C.X."/>
            <person name="Stephens T.G."/>
            <person name="Weber A.P.M."/>
            <person name="Boo G.H."/>
            <person name="Boo S.M."/>
            <person name="Kim K.M."/>
            <person name="Shin Y."/>
            <person name="Jung M."/>
            <person name="Lee S.J."/>
            <person name="Yim H.S."/>
            <person name="Lee J.H."/>
            <person name="Bhattacharya D."/>
            <person name="Yoon H.S."/>
        </authorList>
    </citation>
    <scope>NUCLEOTIDE SEQUENCE [LARGE SCALE GENOMIC DNA]</scope>
    <source>
        <strain evidence="2 3">SKKU-2015</strain>
        <tissue evidence="2">Whole body</tissue>
    </source>
</reference>
<feature type="domain" description="Methyltransferase" evidence="1">
    <location>
        <begin position="137"/>
        <end position="266"/>
    </location>
</feature>